<name>A0A7C9J8I2_9ACTN</name>
<feature type="region of interest" description="Disordered" evidence="1">
    <location>
        <begin position="92"/>
        <end position="167"/>
    </location>
</feature>
<keyword evidence="3" id="KW-1185">Reference proteome</keyword>
<sequence length="167" mass="19105">MSEWTGDKLDSPERVSAFATQLRRVLSDQADWVASIRREAEAMWKNNPPEEFSTFEAWWRHRWVTSPFGEIQEHLEEAAKLTFALEARYRRGRHEIPARRQAAAEARQAARSGRMAPQLGRDSQSPGRAGHQPARPGPARSPQDAPVNFMDLIRNDQNSHNGRRRPA</sequence>
<accession>A0A7C9J8I2</accession>
<protein>
    <submittedName>
        <fullName evidence="2">Uncharacterized protein</fullName>
    </submittedName>
</protein>
<dbReference type="AlphaFoldDB" id="A0A7C9J8I2"/>
<comment type="caution">
    <text evidence="2">The sequence shown here is derived from an EMBL/GenBank/DDBJ whole genome shotgun (WGS) entry which is preliminary data.</text>
</comment>
<gene>
    <name evidence="2" type="ORF">GT755_38100</name>
</gene>
<proteinExistence type="predicted"/>
<dbReference type="Proteomes" id="UP000479526">
    <property type="component" value="Unassembled WGS sequence"/>
</dbReference>
<feature type="compositionally biased region" description="Low complexity" evidence="1">
    <location>
        <begin position="99"/>
        <end position="111"/>
    </location>
</feature>
<dbReference type="EMBL" id="WXEW01000018">
    <property type="protein sequence ID" value="NAS27467.1"/>
    <property type="molecule type" value="Genomic_DNA"/>
</dbReference>
<dbReference type="RefSeq" id="WP_161484393.1">
    <property type="nucleotide sequence ID" value="NZ_WXEW01000018.1"/>
</dbReference>
<evidence type="ECO:0000256" key="1">
    <source>
        <dbReference type="SAM" id="MobiDB-lite"/>
    </source>
</evidence>
<organism evidence="2 3">
    <name type="scientific">Herbidospora solisilvae</name>
    <dbReference type="NCBI Taxonomy" id="2696284"/>
    <lineage>
        <taxon>Bacteria</taxon>
        <taxon>Bacillati</taxon>
        <taxon>Actinomycetota</taxon>
        <taxon>Actinomycetes</taxon>
        <taxon>Streptosporangiales</taxon>
        <taxon>Streptosporangiaceae</taxon>
        <taxon>Herbidospora</taxon>
    </lineage>
</organism>
<reference evidence="2 3" key="1">
    <citation type="submission" date="2020-01" db="EMBL/GenBank/DDBJ databases">
        <title>Herbidospora sp. NEAU-GS84 nov., a novel actinomycete isolated from soil.</title>
        <authorList>
            <person name="Han L."/>
        </authorList>
    </citation>
    <scope>NUCLEOTIDE SEQUENCE [LARGE SCALE GENOMIC DNA]</scope>
    <source>
        <strain evidence="2 3">NEAU-GS84</strain>
    </source>
</reference>
<evidence type="ECO:0000313" key="2">
    <source>
        <dbReference type="EMBL" id="NAS27467.1"/>
    </source>
</evidence>
<evidence type="ECO:0000313" key="3">
    <source>
        <dbReference type="Proteomes" id="UP000479526"/>
    </source>
</evidence>